<evidence type="ECO:0000259" key="1">
    <source>
        <dbReference type="PROSITE" id="PS51677"/>
    </source>
</evidence>
<dbReference type="RefSeq" id="WP_218101758.1">
    <property type="nucleotide sequence ID" value="NZ_CAJVCE010000020.1"/>
</dbReference>
<dbReference type="InterPro" id="IPR050248">
    <property type="entry name" value="Polysacc_deacetylase_ArnD"/>
</dbReference>
<reference evidence="2 3" key="1">
    <citation type="submission" date="2021-06" db="EMBL/GenBank/DDBJ databases">
        <authorList>
            <person name="Criscuolo A."/>
        </authorList>
    </citation>
    <scope>NUCLEOTIDE SEQUENCE [LARGE SCALE GENOMIC DNA]</scope>
    <source>
        <strain evidence="3">CIP 111802</strain>
    </source>
</reference>
<feature type="domain" description="NodB homology" evidence="1">
    <location>
        <begin position="14"/>
        <end position="194"/>
    </location>
</feature>
<sequence length="209" mass="23424">MTGNLIYKHRTSDKKIALTFDDGPDPKHTPFLLDLLKAAGAKATFFAVGRQLESYPSLARRIVEEGHDLGNHTYSHPDLSKLDAGPMHEELLKTELIIQNITETKPRLFRPPYLSCNRQVVKAAQKFGYLTIMASIDTHDYKRPGVKPIVGTVMSKLNKGAIVLMHDSGGDRRQTIEAMEKLLGKLNKKQYECVSVTELFHSPNSHEDA</sequence>
<name>A0ABM8VQ40_9BACL</name>
<dbReference type="PANTHER" id="PTHR10587">
    <property type="entry name" value="GLYCOSYL TRANSFERASE-RELATED"/>
    <property type="match status" value="1"/>
</dbReference>
<organism evidence="2 3">
    <name type="scientific">Paenibacillus allorhizosphaerae</name>
    <dbReference type="NCBI Taxonomy" id="2849866"/>
    <lineage>
        <taxon>Bacteria</taxon>
        <taxon>Bacillati</taxon>
        <taxon>Bacillota</taxon>
        <taxon>Bacilli</taxon>
        <taxon>Bacillales</taxon>
        <taxon>Paenibacillaceae</taxon>
        <taxon>Paenibacillus</taxon>
    </lineage>
</organism>
<comment type="caution">
    <text evidence="2">The sequence shown here is derived from an EMBL/GenBank/DDBJ whole genome shotgun (WGS) entry which is preliminary data.</text>
</comment>
<dbReference type="EMBL" id="CAJVCE010000020">
    <property type="protein sequence ID" value="CAG7653640.1"/>
    <property type="molecule type" value="Genomic_DNA"/>
</dbReference>
<dbReference type="Proteomes" id="UP000730618">
    <property type="component" value="Unassembled WGS sequence"/>
</dbReference>
<keyword evidence="2" id="KW-0378">Hydrolase</keyword>
<dbReference type="GO" id="GO:0016787">
    <property type="term" value="F:hydrolase activity"/>
    <property type="evidence" value="ECO:0007669"/>
    <property type="project" value="UniProtKB-KW"/>
</dbReference>
<evidence type="ECO:0000313" key="2">
    <source>
        <dbReference type="EMBL" id="CAG7653640.1"/>
    </source>
</evidence>
<accession>A0ABM8VQ40</accession>
<dbReference type="Pfam" id="PF01522">
    <property type="entry name" value="Polysacc_deac_1"/>
    <property type="match status" value="1"/>
</dbReference>
<dbReference type="InterPro" id="IPR002509">
    <property type="entry name" value="NODB_dom"/>
</dbReference>
<dbReference type="EC" id="3.5.1.104" evidence="2"/>
<proteinExistence type="predicted"/>
<evidence type="ECO:0000313" key="3">
    <source>
        <dbReference type="Proteomes" id="UP000730618"/>
    </source>
</evidence>
<dbReference type="PROSITE" id="PS51677">
    <property type="entry name" value="NODB"/>
    <property type="match status" value="1"/>
</dbReference>
<gene>
    <name evidence="2" type="ORF">PAECIP111802_05546</name>
</gene>
<protein>
    <submittedName>
        <fullName evidence="2">Peptidoglycan-N-acetylglucosamine deacetylase</fullName>
        <ecNumber evidence="2">3.5.1.104</ecNumber>
    </submittedName>
</protein>
<keyword evidence="3" id="KW-1185">Reference proteome</keyword>
<dbReference type="CDD" id="cd10917">
    <property type="entry name" value="CE4_NodB_like_6s_7s"/>
    <property type="match status" value="1"/>
</dbReference>